<keyword evidence="3" id="KW-0808">Transferase</keyword>
<dbReference type="Pfam" id="PF00535">
    <property type="entry name" value="Glycos_transf_2"/>
    <property type="match status" value="1"/>
</dbReference>
<evidence type="ECO:0000313" key="6">
    <source>
        <dbReference type="Proteomes" id="UP000580568"/>
    </source>
</evidence>
<dbReference type="SUPFAM" id="SSF53448">
    <property type="entry name" value="Nucleotide-diphospho-sugar transferases"/>
    <property type="match status" value="1"/>
</dbReference>
<dbReference type="InterPro" id="IPR001173">
    <property type="entry name" value="Glyco_trans_2-like"/>
</dbReference>
<dbReference type="InterPro" id="IPR029044">
    <property type="entry name" value="Nucleotide-diphossugar_trans"/>
</dbReference>
<reference evidence="5 6" key="1">
    <citation type="submission" date="2020-07" db="EMBL/GenBank/DDBJ databases">
        <title>A new beta-1,3-glucan-decomposing anaerobic bacterium isolated from anoxic soil subjected to biological soil disinfestation.</title>
        <authorList>
            <person name="Ueki A."/>
            <person name="Tonouchi A."/>
        </authorList>
    </citation>
    <scope>NUCLEOTIDE SEQUENCE [LARGE SCALE GENOMIC DNA]</scope>
    <source>
        <strain evidence="5 6">TW1</strain>
    </source>
</reference>
<evidence type="ECO:0000256" key="3">
    <source>
        <dbReference type="ARBA" id="ARBA00022679"/>
    </source>
</evidence>
<gene>
    <name evidence="5" type="ORF">bsdtw1_00302</name>
</gene>
<feature type="domain" description="Glycosyltransferase 2-like" evidence="4">
    <location>
        <begin position="5"/>
        <end position="169"/>
    </location>
</feature>
<dbReference type="Proteomes" id="UP000580568">
    <property type="component" value="Unassembled WGS sequence"/>
</dbReference>
<dbReference type="PANTHER" id="PTHR43630">
    <property type="entry name" value="POLY-BETA-1,6-N-ACETYL-D-GLUCOSAMINE SYNTHASE"/>
    <property type="match status" value="1"/>
</dbReference>
<organism evidence="5 6">
    <name type="scientific">Clostridium fungisolvens</name>
    <dbReference type="NCBI Taxonomy" id="1604897"/>
    <lineage>
        <taxon>Bacteria</taxon>
        <taxon>Bacillati</taxon>
        <taxon>Bacillota</taxon>
        <taxon>Clostridia</taxon>
        <taxon>Eubacteriales</taxon>
        <taxon>Clostridiaceae</taxon>
        <taxon>Clostridium</taxon>
    </lineage>
</organism>
<comment type="similarity">
    <text evidence="1">Belongs to the glycosyltransferase 2 family.</text>
</comment>
<evidence type="ECO:0000313" key="5">
    <source>
        <dbReference type="EMBL" id="GFP74257.1"/>
    </source>
</evidence>
<sequence>MKVEVICPLYNAEKYIEDLHKNIINQKTECEVNVRYALTESTDNTKSILDAMKLDYCLVKKEDFSHSKTREMMGLSSEGDIIVFISQDVIMKNDSWLNNLIKPIADNECEASFSRQICRNTSIEKYIREKNYPIESRVVSKLDINRLGLMTFFYSDASSAIKTDIYKKLKAYDGKDLIINEDMYLAYKIIDNGYKIKYCSDSEVYHSHIFTLTQLFNRYFDTGVFFKLNPHFLNYAGNESGISLLKYVLKRSFEEVNAKVILNVIPNFAARFIGSFLGKKYENITINKRVKYSLNKKYWTKVEGEL</sequence>
<evidence type="ECO:0000256" key="2">
    <source>
        <dbReference type="ARBA" id="ARBA00022676"/>
    </source>
</evidence>
<proteinExistence type="inferred from homology"/>
<evidence type="ECO:0000259" key="4">
    <source>
        <dbReference type="Pfam" id="PF00535"/>
    </source>
</evidence>
<dbReference type="RefSeq" id="WP_183275823.1">
    <property type="nucleotide sequence ID" value="NZ_BLZR01000001.1"/>
</dbReference>
<dbReference type="AlphaFoldDB" id="A0A6V8SAH5"/>
<keyword evidence="6" id="KW-1185">Reference proteome</keyword>
<keyword evidence="2" id="KW-0328">Glycosyltransferase</keyword>
<protein>
    <recommendedName>
        <fullName evidence="4">Glycosyltransferase 2-like domain-containing protein</fullName>
    </recommendedName>
</protein>
<comment type="caution">
    <text evidence="5">The sequence shown here is derived from an EMBL/GenBank/DDBJ whole genome shotgun (WGS) entry which is preliminary data.</text>
</comment>
<dbReference type="Gene3D" id="3.90.550.10">
    <property type="entry name" value="Spore Coat Polysaccharide Biosynthesis Protein SpsA, Chain A"/>
    <property type="match status" value="1"/>
</dbReference>
<dbReference type="GO" id="GO:0016757">
    <property type="term" value="F:glycosyltransferase activity"/>
    <property type="evidence" value="ECO:0007669"/>
    <property type="project" value="UniProtKB-KW"/>
</dbReference>
<dbReference type="EMBL" id="BLZR01000001">
    <property type="protein sequence ID" value="GFP74257.1"/>
    <property type="molecule type" value="Genomic_DNA"/>
</dbReference>
<evidence type="ECO:0000256" key="1">
    <source>
        <dbReference type="ARBA" id="ARBA00006739"/>
    </source>
</evidence>
<dbReference type="PANTHER" id="PTHR43630:SF1">
    <property type="entry name" value="POLY-BETA-1,6-N-ACETYL-D-GLUCOSAMINE SYNTHASE"/>
    <property type="match status" value="1"/>
</dbReference>
<accession>A0A6V8SAH5</accession>
<name>A0A6V8SAH5_9CLOT</name>